<evidence type="ECO:0000256" key="1">
    <source>
        <dbReference type="ARBA" id="ARBA00009884"/>
    </source>
</evidence>
<evidence type="ECO:0000313" key="3">
    <source>
        <dbReference type="Proteomes" id="UP000265618"/>
    </source>
</evidence>
<organism evidence="2 3">
    <name type="scientific">Kipferlia bialata</name>
    <dbReference type="NCBI Taxonomy" id="797122"/>
    <lineage>
        <taxon>Eukaryota</taxon>
        <taxon>Metamonada</taxon>
        <taxon>Carpediemonas-like organisms</taxon>
        <taxon>Kipferlia</taxon>
    </lineage>
</organism>
<dbReference type="EMBL" id="BDIP01006970">
    <property type="protein sequence ID" value="GIQ90987.1"/>
    <property type="molecule type" value="Genomic_DNA"/>
</dbReference>
<dbReference type="Gene3D" id="3.40.50.1910">
    <property type="match status" value="1"/>
</dbReference>
<dbReference type="AlphaFoldDB" id="A0A9K3GPW7"/>
<dbReference type="GO" id="GO:0016192">
    <property type="term" value="P:vesicle-mediated transport"/>
    <property type="evidence" value="ECO:0007669"/>
    <property type="project" value="InterPro"/>
</dbReference>
<reference evidence="2 3" key="1">
    <citation type="journal article" date="2018" name="PLoS ONE">
        <title>The draft genome of Kipferlia bialata reveals reductive genome evolution in fornicate parasites.</title>
        <authorList>
            <person name="Tanifuji G."/>
            <person name="Takabayashi S."/>
            <person name="Kume K."/>
            <person name="Takagi M."/>
            <person name="Nakayama T."/>
            <person name="Kamikawa R."/>
            <person name="Inagaki Y."/>
            <person name="Hashimoto T."/>
        </authorList>
    </citation>
    <scope>NUCLEOTIDE SEQUENCE [LARGE SCALE GENOMIC DNA]</scope>
    <source>
        <strain evidence="2">NY0173</strain>
    </source>
</reference>
<gene>
    <name evidence="2" type="ORF">KIPB_014014</name>
</gene>
<comment type="caution">
    <text evidence="2">The sequence shown here is derived from an EMBL/GenBank/DDBJ whole genome shotgun (WGS) entry which is preliminary data.</text>
</comment>
<protein>
    <submittedName>
        <fullName evidence="2">Sec1-like protein</fullName>
    </submittedName>
</protein>
<dbReference type="InterPro" id="IPR001619">
    <property type="entry name" value="Sec1-like"/>
</dbReference>
<sequence>AATLPPSMSYYLSDMLALTNDPNLYSAESSKREHKSLFASFLKDILGADDVDDDDSGRYSLDVAKYCKMIAANSLPENRFPYLSRRDGEFVAINGGWGGRTRKNVYGALTAEGLREAEKKEEMCVREFGHSKKVVIFIVGGATPAELTAMHRASLRNPSLDFYIGSTQLLSASSFVDQLSTITYADPMNRRDDE</sequence>
<dbReference type="SUPFAM" id="SSF56815">
    <property type="entry name" value="Sec1/munc18-like (SM) proteins"/>
    <property type="match status" value="1"/>
</dbReference>
<feature type="non-terminal residue" evidence="2">
    <location>
        <position position="194"/>
    </location>
</feature>
<dbReference type="Proteomes" id="UP000265618">
    <property type="component" value="Unassembled WGS sequence"/>
</dbReference>
<name>A0A9K3GPW7_9EUKA</name>
<dbReference type="InterPro" id="IPR027482">
    <property type="entry name" value="Sec1-like_dom2"/>
</dbReference>
<feature type="non-terminal residue" evidence="2">
    <location>
        <position position="1"/>
    </location>
</feature>
<dbReference type="InterPro" id="IPR036045">
    <property type="entry name" value="Sec1-like_sf"/>
</dbReference>
<dbReference type="Pfam" id="PF00995">
    <property type="entry name" value="Sec1"/>
    <property type="match status" value="1"/>
</dbReference>
<proteinExistence type="inferred from homology"/>
<dbReference type="OrthoDB" id="2228at2759"/>
<accession>A0A9K3GPW7</accession>
<keyword evidence="3" id="KW-1185">Reference proteome</keyword>
<evidence type="ECO:0000313" key="2">
    <source>
        <dbReference type="EMBL" id="GIQ90987.1"/>
    </source>
</evidence>
<comment type="similarity">
    <text evidence="1">Belongs to the STXBP/unc-18/SEC1 family.</text>
</comment>